<comment type="caution">
    <text evidence="2">The sequence shown here is derived from an EMBL/GenBank/DDBJ whole genome shotgun (WGS) entry which is preliminary data.</text>
</comment>
<organism evidence="2 3">
    <name type="scientific">Boletus edulis BED1</name>
    <dbReference type="NCBI Taxonomy" id="1328754"/>
    <lineage>
        <taxon>Eukaryota</taxon>
        <taxon>Fungi</taxon>
        <taxon>Dikarya</taxon>
        <taxon>Basidiomycota</taxon>
        <taxon>Agaricomycotina</taxon>
        <taxon>Agaricomycetes</taxon>
        <taxon>Agaricomycetidae</taxon>
        <taxon>Boletales</taxon>
        <taxon>Boletineae</taxon>
        <taxon>Boletaceae</taxon>
        <taxon>Boletoideae</taxon>
        <taxon>Boletus</taxon>
    </lineage>
</organism>
<feature type="region of interest" description="Disordered" evidence="1">
    <location>
        <begin position="294"/>
        <end position="313"/>
    </location>
</feature>
<feature type="region of interest" description="Disordered" evidence="1">
    <location>
        <begin position="318"/>
        <end position="354"/>
    </location>
</feature>
<reference evidence="2" key="1">
    <citation type="submission" date="2019-10" db="EMBL/GenBank/DDBJ databases">
        <authorList>
            <consortium name="DOE Joint Genome Institute"/>
            <person name="Kuo A."/>
            <person name="Miyauchi S."/>
            <person name="Kiss E."/>
            <person name="Drula E."/>
            <person name="Kohler A."/>
            <person name="Sanchez-Garcia M."/>
            <person name="Andreopoulos B."/>
            <person name="Barry K.W."/>
            <person name="Bonito G."/>
            <person name="Buee M."/>
            <person name="Carver A."/>
            <person name="Chen C."/>
            <person name="Cichocki N."/>
            <person name="Clum A."/>
            <person name="Culley D."/>
            <person name="Crous P.W."/>
            <person name="Fauchery L."/>
            <person name="Girlanda M."/>
            <person name="Hayes R."/>
            <person name="Keri Z."/>
            <person name="LaButti K."/>
            <person name="Lipzen A."/>
            <person name="Lombard V."/>
            <person name="Magnuson J."/>
            <person name="Maillard F."/>
            <person name="Morin E."/>
            <person name="Murat C."/>
            <person name="Nolan M."/>
            <person name="Ohm R."/>
            <person name="Pangilinan J."/>
            <person name="Pereira M."/>
            <person name="Perotto S."/>
            <person name="Peter M."/>
            <person name="Riley R."/>
            <person name="Sitrit Y."/>
            <person name="Stielow B."/>
            <person name="Szollosi G."/>
            <person name="Zifcakova L."/>
            <person name="Stursova M."/>
            <person name="Spatafora J.W."/>
            <person name="Tedersoo L."/>
            <person name="Vaario L.-M."/>
            <person name="Yamada A."/>
            <person name="Yan M."/>
            <person name="Wang P."/>
            <person name="Xu J."/>
            <person name="Bruns T."/>
            <person name="Baldrian P."/>
            <person name="Vilgalys R."/>
            <person name="Henrissat B."/>
            <person name="Grigoriev I.V."/>
            <person name="Hibbett D."/>
            <person name="Nagy L.G."/>
            <person name="Martin F.M."/>
        </authorList>
    </citation>
    <scope>NUCLEOTIDE SEQUENCE</scope>
    <source>
        <strain evidence="2">BED1</strain>
    </source>
</reference>
<feature type="compositionally biased region" description="Low complexity" evidence="1">
    <location>
        <begin position="294"/>
        <end position="304"/>
    </location>
</feature>
<evidence type="ECO:0000313" key="2">
    <source>
        <dbReference type="EMBL" id="KAF8433572.1"/>
    </source>
</evidence>
<accession>A0AAD4BLK6</accession>
<feature type="compositionally biased region" description="Polar residues" evidence="1">
    <location>
        <begin position="247"/>
        <end position="269"/>
    </location>
</feature>
<keyword evidence="3" id="KW-1185">Reference proteome</keyword>
<dbReference type="AlphaFoldDB" id="A0AAD4BLK6"/>
<feature type="compositionally biased region" description="Polar residues" evidence="1">
    <location>
        <begin position="333"/>
        <end position="344"/>
    </location>
</feature>
<evidence type="ECO:0000313" key="3">
    <source>
        <dbReference type="Proteomes" id="UP001194468"/>
    </source>
</evidence>
<dbReference type="EMBL" id="WHUW01000033">
    <property type="protein sequence ID" value="KAF8433572.1"/>
    <property type="molecule type" value="Genomic_DNA"/>
</dbReference>
<dbReference type="Proteomes" id="UP001194468">
    <property type="component" value="Unassembled WGS sequence"/>
</dbReference>
<sequence>MISTAYYPYPVNDKSPARRAALQPHIYSPSESHHSPRNTMYPLHHASGSPSPTYIYSGYEQYYSKDSWVTATPSSWSAYYPFPPRSSSHPQTAINPKVTILPPQPILVSDIDTPSSISSHSVLTPSSPFAQHDVDGMEFQSTEFDEFDCDDDEDFIDSDFADEMEGIDEADLEPSPLYGASAPHVIKSTSALEGALGDTLLSSSYGSNSGAFTPADRRLTASVPGYPRTSHRSSAAAHQRWSEKMHSPTSSNDPHASYPSQQPYTQRNYASSTSLFAPTPPSLYNHTSSSSSLAGAFASSLPSPHASRPTSSHLLPILQPQPIRPIPPIPLSDLTSSANESCSPESPHASPRLRTLSPLPLLCQPVSDVIRYQLKEPADGVLDDDGAAACYDHENASESMCQDLVTPPQNDRFAPQGLAYCSEHPSTGGACAVEERLYSCGCMDLPIRWQ</sequence>
<gene>
    <name evidence="2" type="ORF">L210DRAFT_2715020</name>
</gene>
<name>A0AAD4BLK6_BOLED</name>
<evidence type="ECO:0000256" key="1">
    <source>
        <dbReference type="SAM" id="MobiDB-lite"/>
    </source>
</evidence>
<feature type="region of interest" description="Disordered" evidence="1">
    <location>
        <begin position="211"/>
        <end position="269"/>
    </location>
</feature>
<proteinExistence type="predicted"/>
<protein>
    <submittedName>
        <fullName evidence="2">Uncharacterized protein</fullName>
    </submittedName>
</protein>
<reference evidence="2" key="2">
    <citation type="journal article" date="2020" name="Nat. Commun.">
        <title>Large-scale genome sequencing of mycorrhizal fungi provides insights into the early evolution of symbiotic traits.</title>
        <authorList>
            <person name="Miyauchi S."/>
            <person name="Kiss E."/>
            <person name="Kuo A."/>
            <person name="Drula E."/>
            <person name="Kohler A."/>
            <person name="Sanchez-Garcia M."/>
            <person name="Morin E."/>
            <person name="Andreopoulos B."/>
            <person name="Barry K.W."/>
            <person name="Bonito G."/>
            <person name="Buee M."/>
            <person name="Carver A."/>
            <person name="Chen C."/>
            <person name="Cichocki N."/>
            <person name="Clum A."/>
            <person name="Culley D."/>
            <person name="Crous P.W."/>
            <person name="Fauchery L."/>
            <person name="Girlanda M."/>
            <person name="Hayes R.D."/>
            <person name="Keri Z."/>
            <person name="LaButti K."/>
            <person name="Lipzen A."/>
            <person name="Lombard V."/>
            <person name="Magnuson J."/>
            <person name="Maillard F."/>
            <person name="Murat C."/>
            <person name="Nolan M."/>
            <person name="Ohm R.A."/>
            <person name="Pangilinan J."/>
            <person name="Pereira M.F."/>
            <person name="Perotto S."/>
            <person name="Peter M."/>
            <person name="Pfister S."/>
            <person name="Riley R."/>
            <person name="Sitrit Y."/>
            <person name="Stielow J.B."/>
            <person name="Szollosi G."/>
            <person name="Zifcakova L."/>
            <person name="Stursova M."/>
            <person name="Spatafora J.W."/>
            <person name="Tedersoo L."/>
            <person name="Vaario L.M."/>
            <person name="Yamada A."/>
            <person name="Yan M."/>
            <person name="Wang P."/>
            <person name="Xu J."/>
            <person name="Bruns T."/>
            <person name="Baldrian P."/>
            <person name="Vilgalys R."/>
            <person name="Dunand C."/>
            <person name="Henrissat B."/>
            <person name="Grigoriev I.V."/>
            <person name="Hibbett D."/>
            <person name="Nagy L.G."/>
            <person name="Martin F.M."/>
        </authorList>
    </citation>
    <scope>NUCLEOTIDE SEQUENCE</scope>
    <source>
        <strain evidence="2">BED1</strain>
    </source>
</reference>